<feature type="compositionally biased region" description="Basic and acidic residues" evidence="1">
    <location>
        <begin position="52"/>
        <end position="71"/>
    </location>
</feature>
<name>A0A5B7J2D4_PORTR</name>
<evidence type="ECO:0000313" key="2">
    <source>
        <dbReference type="EMBL" id="MPC88769.1"/>
    </source>
</evidence>
<sequence length="71" mass="7479">MIVYYLPSAGRWGNAATRKGKTESHSSGRGGDTGGPEGEDSESVECYPQPCHGDRVPDVPEGGAGREGRRC</sequence>
<proteinExistence type="predicted"/>
<comment type="caution">
    <text evidence="2">The sequence shown here is derived from an EMBL/GenBank/DDBJ whole genome shotgun (WGS) entry which is preliminary data.</text>
</comment>
<accession>A0A5B7J2D4</accession>
<reference evidence="2 3" key="1">
    <citation type="submission" date="2019-05" db="EMBL/GenBank/DDBJ databases">
        <title>Another draft genome of Portunus trituberculatus and its Hox gene families provides insights of decapod evolution.</title>
        <authorList>
            <person name="Jeong J.-H."/>
            <person name="Song I."/>
            <person name="Kim S."/>
            <person name="Choi T."/>
            <person name="Kim D."/>
            <person name="Ryu S."/>
            <person name="Kim W."/>
        </authorList>
    </citation>
    <scope>NUCLEOTIDE SEQUENCE [LARGE SCALE GENOMIC DNA]</scope>
    <source>
        <tissue evidence="2">Muscle</tissue>
    </source>
</reference>
<gene>
    <name evidence="2" type="ORF">E2C01_083690</name>
</gene>
<evidence type="ECO:0000256" key="1">
    <source>
        <dbReference type="SAM" id="MobiDB-lite"/>
    </source>
</evidence>
<organism evidence="2 3">
    <name type="scientific">Portunus trituberculatus</name>
    <name type="common">Swimming crab</name>
    <name type="synonym">Neptunus trituberculatus</name>
    <dbReference type="NCBI Taxonomy" id="210409"/>
    <lineage>
        <taxon>Eukaryota</taxon>
        <taxon>Metazoa</taxon>
        <taxon>Ecdysozoa</taxon>
        <taxon>Arthropoda</taxon>
        <taxon>Crustacea</taxon>
        <taxon>Multicrustacea</taxon>
        <taxon>Malacostraca</taxon>
        <taxon>Eumalacostraca</taxon>
        <taxon>Eucarida</taxon>
        <taxon>Decapoda</taxon>
        <taxon>Pleocyemata</taxon>
        <taxon>Brachyura</taxon>
        <taxon>Eubrachyura</taxon>
        <taxon>Portunoidea</taxon>
        <taxon>Portunidae</taxon>
        <taxon>Portuninae</taxon>
        <taxon>Portunus</taxon>
    </lineage>
</organism>
<keyword evidence="3" id="KW-1185">Reference proteome</keyword>
<feature type="region of interest" description="Disordered" evidence="1">
    <location>
        <begin position="1"/>
        <end position="71"/>
    </location>
</feature>
<dbReference type="AlphaFoldDB" id="A0A5B7J2D4"/>
<evidence type="ECO:0000313" key="3">
    <source>
        <dbReference type="Proteomes" id="UP000324222"/>
    </source>
</evidence>
<dbReference type="Proteomes" id="UP000324222">
    <property type="component" value="Unassembled WGS sequence"/>
</dbReference>
<protein>
    <submittedName>
        <fullName evidence="2">Uncharacterized protein</fullName>
    </submittedName>
</protein>
<dbReference type="EMBL" id="VSRR010078909">
    <property type="protein sequence ID" value="MPC88769.1"/>
    <property type="molecule type" value="Genomic_DNA"/>
</dbReference>